<dbReference type="CDD" id="cd13578">
    <property type="entry name" value="PBP2_Bug27"/>
    <property type="match status" value="1"/>
</dbReference>
<evidence type="ECO:0000256" key="1">
    <source>
        <dbReference type="ARBA" id="ARBA00006987"/>
    </source>
</evidence>
<sequence>MARLLSPLLSQELGQRVVVDNRSGAGGRIAADLVAKSEPDGYTLLLDASSFAINPALYKRLPYDPIGSFAPVSLIALFPNVLVVNPSFAATSVRDVVSLARKEPGRVAYASGGNGTAQHLAGAMFAQSMGVDLLHVPYKGGGPALADVIAGQVPVFFANTASALPHIRAGKLRALAVTGDKRVAVLPGTPTMAEEGVTRYEVYEWNSVFVPAGTPAQIVQRLSDAIRKAMSESESRERVSSLGGTVVAGTPSEASKFIKGQMTEWERVISSGRIQAD</sequence>
<name>H1RZT7_9BURK</name>
<comment type="caution">
    <text evidence="2">The sequence shown here is derived from an EMBL/GenBank/DDBJ whole genome shotgun (WGS) entry which is preliminary data.</text>
</comment>
<gene>
    <name evidence="2" type="ORF">OR16_04217</name>
</gene>
<dbReference type="PANTHER" id="PTHR42928:SF5">
    <property type="entry name" value="BLR1237 PROTEIN"/>
    <property type="match status" value="1"/>
</dbReference>
<dbReference type="Gene3D" id="3.40.190.10">
    <property type="entry name" value="Periplasmic binding protein-like II"/>
    <property type="match status" value="1"/>
</dbReference>
<dbReference type="EMBL" id="AHJE01000012">
    <property type="protein sequence ID" value="EHP44153.1"/>
    <property type="molecule type" value="Genomic_DNA"/>
</dbReference>
<organism evidence="2 3">
    <name type="scientific">Cupriavidus basilensis OR16</name>
    <dbReference type="NCBI Taxonomy" id="1127483"/>
    <lineage>
        <taxon>Bacteria</taxon>
        <taxon>Pseudomonadati</taxon>
        <taxon>Pseudomonadota</taxon>
        <taxon>Betaproteobacteria</taxon>
        <taxon>Burkholderiales</taxon>
        <taxon>Burkholderiaceae</taxon>
        <taxon>Cupriavidus</taxon>
    </lineage>
</organism>
<dbReference type="Pfam" id="PF03401">
    <property type="entry name" value="TctC"/>
    <property type="match status" value="1"/>
</dbReference>
<dbReference type="InterPro" id="IPR005064">
    <property type="entry name" value="BUG"/>
</dbReference>
<dbReference type="Gene3D" id="3.40.190.150">
    <property type="entry name" value="Bordetella uptake gene, domain 1"/>
    <property type="match status" value="1"/>
</dbReference>
<dbReference type="AlphaFoldDB" id="H1RZT7"/>
<dbReference type="Proteomes" id="UP000005808">
    <property type="component" value="Unassembled WGS sequence"/>
</dbReference>
<protein>
    <submittedName>
        <fullName evidence="2">Extra-cytoplasmic solute receptor</fullName>
    </submittedName>
</protein>
<evidence type="ECO:0000313" key="2">
    <source>
        <dbReference type="EMBL" id="EHP44153.1"/>
    </source>
</evidence>
<reference evidence="2 3" key="1">
    <citation type="journal article" date="2012" name="J. Bacteriol.">
        <title>De Novo Genome Project of Cupriavidus basilensis OR16.</title>
        <authorList>
            <person name="Cserhati M."/>
            <person name="Kriszt B."/>
            <person name="Szoboszlay S."/>
            <person name="Toth A."/>
            <person name="Szabo I."/>
            <person name="Tancsics A."/>
            <person name="Nagy I."/>
            <person name="Horvath B."/>
            <person name="Nagy I."/>
            <person name="Kukolya J."/>
        </authorList>
    </citation>
    <scope>NUCLEOTIDE SEQUENCE [LARGE SCALE GENOMIC DNA]</scope>
    <source>
        <strain evidence="2 3">OR16</strain>
    </source>
</reference>
<dbReference type="InterPro" id="IPR042100">
    <property type="entry name" value="Bug_dom1"/>
</dbReference>
<keyword evidence="2" id="KW-0675">Receptor</keyword>
<dbReference type="PANTHER" id="PTHR42928">
    <property type="entry name" value="TRICARBOXYLATE-BINDING PROTEIN"/>
    <property type="match status" value="1"/>
</dbReference>
<dbReference type="PATRIC" id="fig|1127483.3.peg.845"/>
<comment type="similarity">
    <text evidence="1">Belongs to the UPF0065 (bug) family.</text>
</comment>
<accession>H1RZT7</accession>
<evidence type="ECO:0000313" key="3">
    <source>
        <dbReference type="Proteomes" id="UP000005808"/>
    </source>
</evidence>
<proteinExistence type="inferred from homology"/>
<dbReference type="SUPFAM" id="SSF53850">
    <property type="entry name" value="Periplasmic binding protein-like II"/>
    <property type="match status" value="1"/>
</dbReference>